<keyword evidence="3" id="KW-1185">Reference proteome</keyword>
<evidence type="ECO:0000256" key="1">
    <source>
        <dbReference type="SAM" id="Phobius"/>
    </source>
</evidence>
<accession>A0A7X0LY28</accession>
<keyword evidence="1" id="KW-1133">Transmembrane helix</keyword>
<dbReference type="AlphaFoldDB" id="A0A7X0LY28"/>
<keyword evidence="1" id="KW-0812">Transmembrane</keyword>
<dbReference type="RefSeq" id="WP_184528570.1">
    <property type="nucleotide sequence ID" value="NZ_JACHGK010000016.1"/>
</dbReference>
<keyword evidence="1" id="KW-0472">Membrane</keyword>
<comment type="caution">
    <text evidence="2">The sequence shown here is derived from an EMBL/GenBank/DDBJ whole genome shotgun (WGS) entry which is preliminary data.</text>
</comment>
<reference evidence="2 3" key="1">
    <citation type="submission" date="2020-08" db="EMBL/GenBank/DDBJ databases">
        <title>Genomic Encyclopedia of Type Strains, Phase IV (KMG-IV): sequencing the most valuable type-strain genomes for metagenomic binning, comparative biology and taxonomic classification.</title>
        <authorList>
            <person name="Goeker M."/>
        </authorList>
    </citation>
    <scope>NUCLEOTIDE SEQUENCE [LARGE SCALE GENOMIC DNA]</scope>
    <source>
        <strain evidence="2 3">DSM 5391</strain>
    </source>
</reference>
<evidence type="ECO:0000313" key="3">
    <source>
        <dbReference type="Proteomes" id="UP000531594"/>
    </source>
</evidence>
<dbReference type="Proteomes" id="UP000531594">
    <property type="component" value="Unassembled WGS sequence"/>
</dbReference>
<feature type="transmembrane region" description="Helical" evidence="1">
    <location>
        <begin position="36"/>
        <end position="56"/>
    </location>
</feature>
<organism evidence="2 3">
    <name type="scientific">Bacillus benzoevorans</name>
    <dbReference type="NCBI Taxonomy" id="1456"/>
    <lineage>
        <taxon>Bacteria</taxon>
        <taxon>Bacillati</taxon>
        <taxon>Bacillota</taxon>
        <taxon>Bacilli</taxon>
        <taxon>Bacillales</taxon>
        <taxon>Bacillaceae</taxon>
        <taxon>Bacillus</taxon>
    </lineage>
</organism>
<dbReference type="EMBL" id="JACHGK010000016">
    <property type="protein sequence ID" value="MBB6447029.1"/>
    <property type="molecule type" value="Genomic_DNA"/>
</dbReference>
<proteinExistence type="predicted"/>
<protein>
    <submittedName>
        <fullName evidence="2">Uncharacterized protein</fullName>
    </submittedName>
</protein>
<gene>
    <name evidence="2" type="ORF">HNR53_003706</name>
</gene>
<feature type="transmembrane region" description="Helical" evidence="1">
    <location>
        <begin position="6"/>
        <end position="24"/>
    </location>
</feature>
<name>A0A7X0LY28_9BACI</name>
<sequence>MMTTLPIIILTVIFIAVLFLYIKGSRKFVTVKVTHWLLLMYTGVLVFSMIANPFVIDVKGKQIQKVSEKESEKVRQDFYDKISKGKIEALSNRSLLKHSSFEFHQPTLKINCTGVEPPLVYVEKTKAADHGIEAYAFVTGLFINGIDFTEKITPPRFSVSDMDGSITVHNAEHQTIDVAILKNEFTITQFSGGAKMFSLINHDAPVIYLRVPKHIKITSETDIVPIMVEE</sequence>
<evidence type="ECO:0000313" key="2">
    <source>
        <dbReference type="EMBL" id="MBB6447029.1"/>
    </source>
</evidence>